<keyword evidence="2" id="KW-0812">Transmembrane</keyword>
<keyword evidence="2" id="KW-0472">Membrane</keyword>
<evidence type="ECO:0000313" key="4">
    <source>
        <dbReference type="Proteomes" id="UP001159405"/>
    </source>
</evidence>
<feature type="transmembrane region" description="Helical" evidence="2">
    <location>
        <begin position="128"/>
        <end position="149"/>
    </location>
</feature>
<gene>
    <name evidence="3" type="ORF">PLOB_00006760</name>
</gene>
<dbReference type="PANTHER" id="PTHR47399">
    <property type="entry name" value="TRANSMEMBRANE PROTEIN 121B"/>
    <property type="match status" value="1"/>
</dbReference>
<dbReference type="InterPro" id="IPR032776">
    <property type="entry name" value="CECR6/TMEM121"/>
</dbReference>
<organism evidence="3 4">
    <name type="scientific">Porites lobata</name>
    <dbReference type="NCBI Taxonomy" id="104759"/>
    <lineage>
        <taxon>Eukaryota</taxon>
        <taxon>Metazoa</taxon>
        <taxon>Cnidaria</taxon>
        <taxon>Anthozoa</taxon>
        <taxon>Hexacorallia</taxon>
        <taxon>Scleractinia</taxon>
        <taxon>Fungiina</taxon>
        <taxon>Poritidae</taxon>
        <taxon>Porites</taxon>
    </lineage>
</organism>
<protein>
    <submittedName>
        <fullName evidence="3">Uncharacterized protein</fullName>
    </submittedName>
</protein>
<evidence type="ECO:0000256" key="1">
    <source>
        <dbReference type="ARBA" id="ARBA00007711"/>
    </source>
</evidence>
<feature type="transmembrane region" description="Helical" evidence="2">
    <location>
        <begin position="37"/>
        <end position="59"/>
    </location>
</feature>
<feature type="transmembrane region" description="Helical" evidence="2">
    <location>
        <begin position="93"/>
        <end position="116"/>
    </location>
</feature>
<proteinExistence type="inferred from homology"/>
<dbReference type="Pfam" id="PF14997">
    <property type="entry name" value="CECR6_TMEM121"/>
    <property type="match status" value="1"/>
</dbReference>
<comment type="similarity">
    <text evidence="1">Belongs to the TMEM121 family.</text>
</comment>
<reference evidence="3 4" key="1">
    <citation type="submission" date="2022-05" db="EMBL/GenBank/DDBJ databases">
        <authorList>
            <consortium name="Genoscope - CEA"/>
            <person name="William W."/>
        </authorList>
    </citation>
    <scope>NUCLEOTIDE SEQUENCE [LARGE SCALE GENOMIC DNA]</scope>
</reference>
<dbReference type="EMBL" id="CALNXK010000130">
    <property type="protein sequence ID" value="CAH3164617.1"/>
    <property type="molecule type" value="Genomic_DNA"/>
</dbReference>
<accession>A0ABN8QID6</accession>
<feature type="transmembrane region" description="Helical" evidence="2">
    <location>
        <begin position="236"/>
        <end position="259"/>
    </location>
</feature>
<evidence type="ECO:0000256" key="2">
    <source>
        <dbReference type="SAM" id="Phobius"/>
    </source>
</evidence>
<comment type="caution">
    <text evidence="3">The sequence shown here is derived from an EMBL/GenBank/DDBJ whole genome shotgun (WGS) entry which is preliminary data.</text>
</comment>
<sequence>MGCCLDFEKVGKAVCIILLILQGAILDVYLVEHHDTNSLGFVATDIIVVAIWIGVMFIAKRKFLSKLKKVRRRFKKEKVDGRDKDPGDYADEIPYVFIAWFAYVAITLVPEVAVIFKRFADQLGDAKVFGQNILKIALCITPMLFLLLVNSHHDSKPYSQRKVYIDKVSAGVTLDLLDSIDILEILFINDIELKLPVGLENAIIVFACINFFLPTLALLELSAIVKGQVRSAAFKVMYSISYILLINIPLGAIRIILWTQYNQDVSVFIGKNVIASAIYAFDIYESLGPEKPKQCPTCEKHFAPDVIDGHKNHCDTVVQEGDDANIAMDSLL</sequence>
<dbReference type="PANTHER" id="PTHR47399:SF1">
    <property type="entry name" value="TRANSMEMBRANE PROTEIN 121B"/>
    <property type="match status" value="1"/>
</dbReference>
<name>A0ABN8QID6_9CNID</name>
<dbReference type="Proteomes" id="UP001159405">
    <property type="component" value="Unassembled WGS sequence"/>
</dbReference>
<dbReference type="InterPro" id="IPR026624">
    <property type="entry name" value="CECR6"/>
</dbReference>
<feature type="transmembrane region" description="Helical" evidence="2">
    <location>
        <begin position="201"/>
        <end position="224"/>
    </location>
</feature>
<feature type="transmembrane region" description="Helical" evidence="2">
    <location>
        <begin position="12"/>
        <end position="31"/>
    </location>
</feature>
<keyword evidence="4" id="KW-1185">Reference proteome</keyword>
<keyword evidence="2" id="KW-1133">Transmembrane helix</keyword>
<evidence type="ECO:0000313" key="3">
    <source>
        <dbReference type="EMBL" id="CAH3164617.1"/>
    </source>
</evidence>